<keyword evidence="3" id="KW-1185">Reference proteome</keyword>
<comment type="caution">
    <text evidence="2">The sequence shown here is derived from an EMBL/GenBank/DDBJ whole genome shotgun (WGS) entry which is preliminary data.</text>
</comment>
<dbReference type="RefSeq" id="WP_234531902.1">
    <property type="nucleotide sequence ID" value="NZ_CAKMAB010000004.1"/>
</dbReference>
<reference evidence="2" key="1">
    <citation type="submission" date="2021-12" db="EMBL/GenBank/DDBJ databases">
        <authorList>
            <person name="Criscuolo A."/>
        </authorList>
    </citation>
    <scope>NUCLEOTIDE SEQUENCE</scope>
    <source>
        <strain evidence="2">CIP111894</strain>
    </source>
</reference>
<keyword evidence="1" id="KW-0732">Signal</keyword>
<evidence type="ECO:0000313" key="3">
    <source>
        <dbReference type="Proteomes" id="UP000838749"/>
    </source>
</evidence>
<dbReference type="EMBL" id="CAKMAB010000004">
    <property type="protein sequence ID" value="CAH1054817.1"/>
    <property type="molecule type" value="Genomic_DNA"/>
</dbReference>
<name>A0ABM9B8N6_9BACL</name>
<sequence>MQLGKLILSGLLATSLLSPSFASASTNSEKGIIPSEMPPGTVITFDEDNSPVITKQGSSTFRINNVEKIDLSKENPEIPNSPISLDEFNKVIEEIKQEAKDLPVYYIESKKPQPGTVVSYGSDGQINTIESKSPNISTYATAANGNYVYGSYPNTITITTSKVSGVGRFTVFNSIKGDNDNNLVVGDVATKGQYDNPKSGTIITASANGITKNLTKNDNGALDNAVLDVWKWSGVMFGYTYSSTLSFAGSYYYNR</sequence>
<gene>
    <name evidence="2" type="ORF">PAECIP111894_00967</name>
</gene>
<dbReference type="Proteomes" id="UP000838749">
    <property type="component" value="Unassembled WGS sequence"/>
</dbReference>
<accession>A0ABM9B8N6</accession>
<protein>
    <submittedName>
        <fullName evidence="2">Uncharacterized protein</fullName>
    </submittedName>
</protein>
<evidence type="ECO:0000256" key="1">
    <source>
        <dbReference type="SAM" id="SignalP"/>
    </source>
</evidence>
<feature type="chain" id="PRO_5046332933" evidence="1">
    <location>
        <begin position="25"/>
        <end position="255"/>
    </location>
</feature>
<feature type="signal peptide" evidence="1">
    <location>
        <begin position="1"/>
        <end position="24"/>
    </location>
</feature>
<proteinExistence type="predicted"/>
<organism evidence="2 3">
    <name type="scientific">Paenibacillus pseudetheri</name>
    <dbReference type="NCBI Taxonomy" id="2897682"/>
    <lineage>
        <taxon>Bacteria</taxon>
        <taxon>Bacillati</taxon>
        <taxon>Bacillota</taxon>
        <taxon>Bacilli</taxon>
        <taxon>Bacillales</taxon>
        <taxon>Paenibacillaceae</taxon>
        <taxon>Paenibacillus</taxon>
    </lineage>
</organism>
<evidence type="ECO:0000313" key="2">
    <source>
        <dbReference type="EMBL" id="CAH1054817.1"/>
    </source>
</evidence>